<dbReference type="PANTHER" id="PTHR13887">
    <property type="entry name" value="GLUTATHIONE S-TRANSFERASE KAPPA"/>
    <property type="match status" value="1"/>
</dbReference>
<dbReference type="Proteomes" id="UP000192656">
    <property type="component" value="Unassembled WGS sequence"/>
</dbReference>
<dbReference type="CDD" id="cd02972">
    <property type="entry name" value="DsbA_family"/>
    <property type="match status" value="1"/>
</dbReference>
<dbReference type="GO" id="GO:0016853">
    <property type="term" value="F:isomerase activity"/>
    <property type="evidence" value="ECO:0007669"/>
    <property type="project" value="UniProtKB-KW"/>
</dbReference>
<dbReference type="InterPro" id="IPR013766">
    <property type="entry name" value="Thioredoxin_domain"/>
</dbReference>
<feature type="domain" description="Thioredoxin" evidence="5">
    <location>
        <begin position="69"/>
        <end position="268"/>
    </location>
</feature>
<keyword evidence="4" id="KW-0732">Signal</keyword>
<dbReference type="EMBL" id="FWXR01000003">
    <property type="protein sequence ID" value="SMC54054.1"/>
    <property type="molecule type" value="Genomic_DNA"/>
</dbReference>
<sequence length="270" mass="28474">MTNASSRSTSTLAKRAALLMTGAGLLAMTACSDEKTSANALVQPDSVLIAQADTGNAAPASDGAADASKSETTITPASEVPEADGSVDVKDLMAEEALPDVVIGDPNAPVTIVEYASMTCSHCANFHETTYPAIKKAYLDTGKAKLIIREFPFDPRALAAFMLARCAGDDAKRTAMVDVLFDQQRAWAGAENASEALLKIWRMAGLSQDEFVACLNNRELQEKIVAVQQRAQNTFGVSATPTFFVNGKKYSGEMSAPQMAAVIEAATPSN</sequence>
<gene>
    <name evidence="6" type="ORF">SAMN06297251_103262</name>
</gene>
<evidence type="ECO:0000259" key="5">
    <source>
        <dbReference type="PROSITE" id="PS51352"/>
    </source>
</evidence>
<evidence type="ECO:0000256" key="2">
    <source>
        <dbReference type="ARBA" id="ARBA00005791"/>
    </source>
</evidence>
<organism evidence="6 7">
    <name type="scientific">Fulvimarina manganoxydans</name>
    <dbReference type="NCBI Taxonomy" id="937218"/>
    <lineage>
        <taxon>Bacteria</taxon>
        <taxon>Pseudomonadati</taxon>
        <taxon>Pseudomonadota</taxon>
        <taxon>Alphaproteobacteria</taxon>
        <taxon>Hyphomicrobiales</taxon>
        <taxon>Aurantimonadaceae</taxon>
        <taxon>Fulvimarina</taxon>
    </lineage>
</organism>
<dbReference type="PROSITE" id="PS51352">
    <property type="entry name" value="THIOREDOXIN_2"/>
    <property type="match status" value="1"/>
</dbReference>
<comment type="function">
    <text evidence="1">May be required for disulfide bond formation in some proteins.</text>
</comment>
<keyword evidence="6" id="KW-0413">Isomerase</keyword>
<dbReference type="PANTHER" id="PTHR13887:SF56">
    <property type="entry name" value="THIOREDOXIN-LIKE REDUCTASE RV2466C"/>
    <property type="match status" value="1"/>
</dbReference>
<feature type="signal peptide" evidence="4">
    <location>
        <begin position="1"/>
        <end position="32"/>
    </location>
</feature>
<dbReference type="PROSITE" id="PS51257">
    <property type="entry name" value="PROKAR_LIPOPROTEIN"/>
    <property type="match status" value="1"/>
</dbReference>
<dbReference type="InterPro" id="IPR036249">
    <property type="entry name" value="Thioredoxin-like_sf"/>
</dbReference>
<feature type="region of interest" description="Disordered" evidence="3">
    <location>
        <begin position="58"/>
        <end position="86"/>
    </location>
</feature>
<dbReference type="AlphaFoldDB" id="A0A1W2A091"/>
<dbReference type="InterPro" id="IPR012336">
    <property type="entry name" value="Thioredoxin-like_fold"/>
</dbReference>
<comment type="similarity">
    <text evidence="2">Belongs to the thioredoxin family. DsbA subfamily.</text>
</comment>
<dbReference type="Pfam" id="PF13462">
    <property type="entry name" value="Thioredoxin_4"/>
    <property type="match status" value="1"/>
</dbReference>
<evidence type="ECO:0000256" key="4">
    <source>
        <dbReference type="SAM" id="SignalP"/>
    </source>
</evidence>
<reference evidence="6 7" key="1">
    <citation type="submission" date="2017-04" db="EMBL/GenBank/DDBJ databases">
        <authorList>
            <person name="Afonso C.L."/>
            <person name="Miller P.J."/>
            <person name="Scott M.A."/>
            <person name="Spackman E."/>
            <person name="Goraichik I."/>
            <person name="Dimitrov K.M."/>
            <person name="Suarez D.L."/>
            <person name="Swayne D.E."/>
        </authorList>
    </citation>
    <scope>NUCLEOTIDE SEQUENCE [LARGE SCALE GENOMIC DNA]</scope>
    <source>
        <strain evidence="6 7">CGMCC 1.10972</strain>
    </source>
</reference>
<evidence type="ECO:0000313" key="7">
    <source>
        <dbReference type="Proteomes" id="UP000192656"/>
    </source>
</evidence>
<proteinExistence type="inferred from homology"/>
<dbReference type="Gene3D" id="3.40.30.10">
    <property type="entry name" value="Glutaredoxin"/>
    <property type="match status" value="1"/>
</dbReference>
<dbReference type="RefSeq" id="WP_244556807.1">
    <property type="nucleotide sequence ID" value="NZ_FWXR01000003.1"/>
</dbReference>
<name>A0A1W2A091_9HYPH</name>
<keyword evidence="7" id="KW-1185">Reference proteome</keyword>
<protein>
    <submittedName>
        <fullName evidence="6">Protein-disulfide isomerase</fullName>
    </submittedName>
</protein>
<evidence type="ECO:0000256" key="3">
    <source>
        <dbReference type="SAM" id="MobiDB-lite"/>
    </source>
</evidence>
<feature type="chain" id="PRO_5012641999" evidence="4">
    <location>
        <begin position="33"/>
        <end position="270"/>
    </location>
</feature>
<dbReference type="STRING" id="937218.SAMN06297251_103262"/>
<feature type="compositionally biased region" description="Low complexity" evidence="3">
    <location>
        <begin position="58"/>
        <end position="67"/>
    </location>
</feature>
<dbReference type="SUPFAM" id="SSF52833">
    <property type="entry name" value="Thioredoxin-like"/>
    <property type="match status" value="1"/>
</dbReference>
<evidence type="ECO:0000313" key="6">
    <source>
        <dbReference type="EMBL" id="SMC54054.1"/>
    </source>
</evidence>
<accession>A0A1W2A091</accession>
<evidence type="ECO:0000256" key="1">
    <source>
        <dbReference type="ARBA" id="ARBA00003565"/>
    </source>
</evidence>